<proteinExistence type="predicted"/>
<sequence>MTTTTTALEREADAALHAPHLPALAPTDRLALALGTQLILWGERQRQLRVARADRAEQARASQAAARADAASRDTFEHRAAAGPAW</sequence>
<evidence type="ECO:0000313" key="2">
    <source>
        <dbReference type="EMBL" id="GAA4745112.1"/>
    </source>
</evidence>
<comment type="caution">
    <text evidence="2">The sequence shown here is derived from an EMBL/GenBank/DDBJ whole genome shotgun (WGS) entry which is preliminary data.</text>
</comment>
<organism evidence="2 3">
    <name type="scientific">Amnibacterium soli</name>
    <dbReference type="NCBI Taxonomy" id="1282736"/>
    <lineage>
        <taxon>Bacteria</taxon>
        <taxon>Bacillati</taxon>
        <taxon>Actinomycetota</taxon>
        <taxon>Actinomycetes</taxon>
        <taxon>Micrococcales</taxon>
        <taxon>Microbacteriaceae</taxon>
        <taxon>Amnibacterium</taxon>
    </lineage>
</organism>
<dbReference type="RefSeq" id="WP_345480557.1">
    <property type="nucleotide sequence ID" value="NZ_BAABLP010000002.1"/>
</dbReference>
<keyword evidence="3" id="KW-1185">Reference proteome</keyword>
<gene>
    <name evidence="2" type="ORF">GCM10025783_16100</name>
</gene>
<feature type="region of interest" description="Disordered" evidence="1">
    <location>
        <begin position="54"/>
        <end position="86"/>
    </location>
</feature>
<dbReference type="Proteomes" id="UP001500121">
    <property type="component" value="Unassembled WGS sequence"/>
</dbReference>
<feature type="compositionally biased region" description="Basic and acidic residues" evidence="1">
    <location>
        <begin position="70"/>
        <end position="80"/>
    </location>
</feature>
<evidence type="ECO:0000256" key="1">
    <source>
        <dbReference type="SAM" id="MobiDB-lite"/>
    </source>
</evidence>
<feature type="compositionally biased region" description="Low complexity" evidence="1">
    <location>
        <begin position="59"/>
        <end position="69"/>
    </location>
</feature>
<evidence type="ECO:0000313" key="3">
    <source>
        <dbReference type="Proteomes" id="UP001500121"/>
    </source>
</evidence>
<name>A0ABP8Z367_9MICO</name>
<dbReference type="EMBL" id="BAABLP010000002">
    <property type="protein sequence ID" value="GAA4745112.1"/>
    <property type="molecule type" value="Genomic_DNA"/>
</dbReference>
<accession>A0ABP8Z367</accession>
<reference evidence="3" key="1">
    <citation type="journal article" date="2019" name="Int. J. Syst. Evol. Microbiol.">
        <title>The Global Catalogue of Microorganisms (GCM) 10K type strain sequencing project: providing services to taxonomists for standard genome sequencing and annotation.</title>
        <authorList>
            <consortium name="The Broad Institute Genomics Platform"/>
            <consortium name="The Broad Institute Genome Sequencing Center for Infectious Disease"/>
            <person name="Wu L."/>
            <person name="Ma J."/>
        </authorList>
    </citation>
    <scope>NUCLEOTIDE SEQUENCE [LARGE SCALE GENOMIC DNA]</scope>
    <source>
        <strain evidence="3">JCM 19015</strain>
    </source>
</reference>
<protein>
    <submittedName>
        <fullName evidence="2">Uncharacterized protein</fullName>
    </submittedName>
</protein>